<evidence type="ECO:0000313" key="2">
    <source>
        <dbReference type="EMBL" id="ALO46595.1"/>
    </source>
</evidence>
<evidence type="ECO:0000313" key="3">
    <source>
        <dbReference type="Proteomes" id="UP000065641"/>
    </source>
</evidence>
<protein>
    <recommendedName>
        <fullName evidence="4">Type VI secretion protein</fullName>
    </recommendedName>
</protein>
<evidence type="ECO:0000256" key="1">
    <source>
        <dbReference type="SAM" id="SignalP"/>
    </source>
</evidence>
<keyword evidence="3" id="KW-1185">Reference proteome</keyword>
<feature type="signal peptide" evidence="1">
    <location>
        <begin position="1"/>
        <end position="19"/>
    </location>
</feature>
<evidence type="ECO:0008006" key="4">
    <source>
        <dbReference type="Google" id="ProtNLM"/>
    </source>
</evidence>
<dbReference type="EMBL" id="CP013189">
    <property type="protein sequence ID" value="ALO46595.1"/>
    <property type="molecule type" value="Genomic_DNA"/>
</dbReference>
<dbReference type="KEGG" id="pspi:PS2015_1953"/>
<sequence length="201" mass="21724" precursor="true">MKSLVAVLIPMSIALPAHAQVSRQAMAACAAITDDITRLQCFDELADRHRITGMDVPAASVEGVGKWRVSKSTNPLDDSSTVVAVLTATSGAGIYGDPVTLVVRCRSNETEFYIDWNSYMTDSVRVTTRVGSADAISAQWSASSDKESSFSRRAIPLLKEMLEATRFIAQATPYNQNPITAIFETSGMPNAISGIREECGW</sequence>
<dbReference type="AlphaFoldDB" id="A0A0S2KER4"/>
<name>A0A0S2KER4_9GAMM</name>
<feature type="chain" id="PRO_5006601560" description="Type VI secretion protein" evidence="1">
    <location>
        <begin position="20"/>
        <end position="201"/>
    </location>
</feature>
<reference evidence="2 3" key="1">
    <citation type="submission" date="2015-11" db="EMBL/GenBank/DDBJ databases">
        <authorList>
            <person name="Zhang Y."/>
            <person name="Guo Z."/>
        </authorList>
    </citation>
    <scope>NUCLEOTIDE SEQUENCE [LARGE SCALE GENOMIC DNA]</scope>
    <source>
        <strain evidence="2 3">KCTC 32221</strain>
    </source>
</reference>
<keyword evidence="1" id="KW-0732">Signal</keyword>
<dbReference type="Pfam" id="PF11319">
    <property type="entry name" value="VasI"/>
    <property type="match status" value="1"/>
</dbReference>
<dbReference type="Proteomes" id="UP000065641">
    <property type="component" value="Chromosome"/>
</dbReference>
<organism evidence="2 3">
    <name type="scientific">Pseudohongiella spirulinae</name>
    <dbReference type="NCBI Taxonomy" id="1249552"/>
    <lineage>
        <taxon>Bacteria</taxon>
        <taxon>Pseudomonadati</taxon>
        <taxon>Pseudomonadota</taxon>
        <taxon>Gammaproteobacteria</taxon>
        <taxon>Pseudomonadales</taxon>
        <taxon>Pseudohongiellaceae</taxon>
        <taxon>Pseudohongiella</taxon>
    </lineage>
</organism>
<proteinExistence type="predicted"/>
<gene>
    <name evidence="2" type="ORF">PS2015_1953</name>
</gene>
<accession>A0A0S2KER4</accession>
<dbReference type="InterPro" id="IPR017738">
    <property type="entry name" value="T6SS-assoc_VCA0118"/>
</dbReference>